<dbReference type="InterPro" id="IPR005162">
    <property type="entry name" value="Retrotrans_gag_dom"/>
</dbReference>
<accession>A0ABQ5DU12</accession>
<feature type="region of interest" description="Disordered" evidence="1">
    <location>
        <begin position="498"/>
        <end position="524"/>
    </location>
</feature>
<evidence type="ECO:0000256" key="1">
    <source>
        <dbReference type="SAM" id="MobiDB-lite"/>
    </source>
</evidence>
<feature type="region of interest" description="Disordered" evidence="1">
    <location>
        <begin position="53"/>
        <end position="197"/>
    </location>
</feature>
<evidence type="ECO:0000259" key="2">
    <source>
        <dbReference type="Pfam" id="PF03732"/>
    </source>
</evidence>
<reference evidence="3" key="1">
    <citation type="journal article" date="2022" name="Int. J. Mol. Sci.">
        <title>Draft Genome of Tanacetum Coccineum: Genomic Comparison of Closely Related Tanacetum-Family Plants.</title>
        <authorList>
            <person name="Yamashiro T."/>
            <person name="Shiraishi A."/>
            <person name="Nakayama K."/>
            <person name="Satake H."/>
        </authorList>
    </citation>
    <scope>NUCLEOTIDE SEQUENCE</scope>
</reference>
<protein>
    <submittedName>
        <fullName evidence="3">Reverse transcriptase domain-containing protein</fullName>
    </submittedName>
</protein>
<feature type="compositionally biased region" description="Basic residues" evidence="1">
    <location>
        <begin position="61"/>
        <end position="76"/>
    </location>
</feature>
<keyword evidence="3" id="KW-0695">RNA-directed DNA polymerase</keyword>
<dbReference type="Proteomes" id="UP001151760">
    <property type="component" value="Unassembled WGS sequence"/>
</dbReference>
<evidence type="ECO:0000313" key="3">
    <source>
        <dbReference type="EMBL" id="GJT42108.1"/>
    </source>
</evidence>
<dbReference type="GO" id="GO:0003964">
    <property type="term" value="F:RNA-directed DNA polymerase activity"/>
    <property type="evidence" value="ECO:0007669"/>
    <property type="project" value="UniProtKB-KW"/>
</dbReference>
<feature type="compositionally biased region" description="Basic residues" evidence="1">
    <location>
        <begin position="180"/>
        <end position="191"/>
    </location>
</feature>
<gene>
    <name evidence="3" type="ORF">Tco_0941973</name>
</gene>
<feature type="region of interest" description="Disordered" evidence="1">
    <location>
        <begin position="1"/>
        <end position="33"/>
    </location>
</feature>
<feature type="compositionally biased region" description="Polar residues" evidence="1">
    <location>
        <begin position="1"/>
        <end position="17"/>
    </location>
</feature>
<feature type="compositionally biased region" description="Basic and acidic residues" evidence="1">
    <location>
        <begin position="167"/>
        <end position="179"/>
    </location>
</feature>
<sequence length="524" mass="61366">MSTNEQTPLSQPTSVVRNTLGKEQAPQDLGRPISDEALREYYDKNYHQILPIIAEKSGTPSRRRSLKERLGPRHARNMSGSPEPRRDRSKSPRERGPERKIMFKRLEKGVFHRLGDKEKSVSAHSRDSRHWPYHSSHRDTKSCYQSSRSRETKFASEKHHNKRTSSRRTEALSESEGRARGHWKSKPKKQKSSVEDDLSQPWVCEETDLFTPRIRYFNFPKTLIPSHIKTYDGSEDPEDHLKIFQATAKTERLAMPTWCHMFNSTLTGNARVWFDDLPQESIDSYDDLRKAFLDNYLQQNKCIKDPVEVHNIKQRYGESTKEFVRRYKLECRDVKGTPESMKIFEFMHGITSTELIKRLHDKIPKSVDEMMRETTTFLRGEVAASNRKRKKSFPSWKQQEVGLNQNFKKGGFRNQQRLERKQDRFTLLTKTPKEILALDKGKFKPPPPMTTPIEKRNASELCEFHGEVGHTTDECMHLKRQIEQMLKAGKLSHLIKKLKQSNGKDQTKTTKRGKPQEKTSRWRY</sequence>
<feature type="compositionally biased region" description="Basic and acidic residues" evidence="1">
    <location>
        <begin position="514"/>
        <end position="524"/>
    </location>
</feature>
<name>A0ABQ5DU12_9ASTR</name>
<dbReference type="PANTHER" id="PTHR33223">
    <property type="entry name" value="CCHC-TYPE DOMAIN-CONTAINING PROTEIN"/>
    <property type="match status" value="1"/>
</dbReference>
<feature type="compositionally biased region" description="Basic and acidic residues" evidence="1">
    <location>
        <begin position="148"/>
        <end position="158"/>
    </location>
</feature>
<reference evidence="3" key="2">
    <citation type="submission" date="2022-01" db="EMBL/GenBank/DDBJ databases">
        <authorList>
            <person name="Yamashiro T."/>
            <person name="Shiraishi A."/>
            <person name="Satake H."/>
            <person name="Nakayama K."/>
        </authorList>
    </citation>
    <scope>NUCLEOTIDE SEQUENCE</scope>
</reference>
<comment type="caution">
    <text evidence="3">The sequence shown here is derived from an EMBL/GenBank/DDBJ whole genome shotgun (WGS) entry which is preliminary data.</text>
</comment>
<dbReference type="Pfam" id="PF03732">
    <property type="entry name" value="Retrotrans_gag"/>
    <property type="match status" value="1"/>
</dbReference>
<keyword evidence="4" id="KW-1185">Reference proteome</keyword>
<organism evidence="3 4">
    <name type="scientific">Tanacetum coccineum</name>
    <dbReference type="NCBI Taxonomy" id="301880"/>
    <lineage>
        <taxon>Eukaryota</taxon>
        <taxon>Viridiplantae</taxon>
        <taxon>Streptophyta</taxon>
        <taxon>Embryophyta</taxon>
        <taxon>Tracheophyta</taxon>
        <taxon>Spermatophyta</taxon>
        <taxon>Magnoliopsida</taxon>
        <taxon>eudicotyledons</taxon>
        <taxon>Gunneridae</taxon>
        <taxon>Pentapetalae</taxon>
        <taxon>asterids</taxon>
        <taxon>campanulids</taxon>
        <taxon>Asterales</taxon>
        <taxon>Asteraceae</taxon>
        <taxon>Asteroideae</taxon>
        <taxon>Anthemideae</taxon>
        <taxon>Anthemidinae</taxon>
        <taxon>Tanacetum</taxon>
    </lineage>
</organism>
<evidence type="ECO:0000313" key="4">
    <source>
        <dbReference type="Proteomes" id="UP001151760"/>
    </source>
</evidence>
<feature type="domain" description="Retrotransposon gag" evidence="2">
    <location>
        <begin position="261"/>
        <end position="350"/>
    </location>
</feature>
<proteinExistence type="predicted"/>
<feature type="compositionally biased region" description="Basic and acidic residues" evidence="1">
    <location>
        <begin position="83"/>
        <end position="141"/>
    </location>
</feature>
<keyword evidence="3" id="KW-0808">Transferase</keyword>
<dbReference type="PANTHER" id="PTHR33223:SF11">
    <property type="entry name" value="ELEMENT PROTEIN, PUTATIVE-RELATED"/>
    <property type="match status" value="1"/>
</dbReference>
<dbReference type="EMBL" id="BQNB010015617">
    <property type="protein sequence ID" value="GJT42108.1"/>
    <property type="molecule type" value="Genomic_DNA"/>
</dbReference>
<keyword evidence="3" id="KW-0548">Nucleotidyltransferase</keyword>